<dbReference type="KEGG" id="pmet:G4Y79_24045"/>
<feature type="transmembrane region" description="Helical" evidence="1">
    <location>
        <begin position="113"/>
        <end position="134"/>
    </location>
</feature>
<dbReference type="RefSeq" id="WP_195170788.1">
    <property type="nucleotide sequence ID" value="NZ_CP062983.1"/>
</dbReference>
<dbReference type="Proteomes" id="UP000594468">
    <property type="component" value="Chromosome"/>
</dbReference>
<keyword evidence="3" id="KW-1185">Reference proteome</keyword>
<evidence type="ECO:0000256" key="1">
    <source>
        <dbReference type="SAM" id="Phobius"/>
    </source>
</evidence>
<keyword evidence="1" id="KW-1133">Transmembrane helix</keyword>
<dbReference type="AlphaFoldDB" id="A0A7S8E985"/>
<gene>
    <name evidence="2" type="ORF">G4Y79_24045</name>
</gene>
<keyword evidence="1" id="KW-0472">Membrane</keyword>
<reference evidence="2 3" key="1">
    <citation type="submission" date="2020-02" db="EMBL/GenBank/DDBJ databases">
        <authorList>
            <person name="Zheng R.K."/>
            <person name="Sun C.M."/>
        </authorList>
    </citation>
    <scope>NUCLEOTIDE SEQUENCE [LARGE SCALE GENOMIC DNA]</scope>
    <source>
        <strain evidence="3">rifampicinis</strain>
    </source>
</reference>
<keyword evidence="1" id="KW-0812">Transmembrane</keyword>
<feature type="transmembrane region" description="Helical" evidence="1">
    <location>
        <begin position="86"/>
        <end position="107"/>
    </location>
</feature>
<evidence type="ECO:0000313" key="2">
    <source>
        <dbReference type="EMBL" id="QPC82719.1"/>
    </source>
</evidence>
<organism evidence="2 3">
    <name type="scientific">Phototrophicus methaneseepsis</name>
    <dbReference type="NCBI Taxonomy" id="2710758"/>
    <lineage>
        <taxon>Bacteria</taxon>
        <taxon>Bacillati</taxon>
        <taxon>Chloroflexota</taxon>
        <taxon>Candidatus Thermofontia</taxon>
        <taxon>Phototrophicales</taxon>
        <taxon>Phototrophicaceae</taxon>
        <taxon>Phototrophicus</taxon>
    </lineage>
</organism>
<protein>
    <submittedName>
        <fullName evidence="2">Uncharacterized protein</fullName>
    </submittedName>
</protein>
<accession>A0A7S8E985</accession>
<name>A0A7S8E985_9CHLR</name>
<proteinExistence type="predicted"/>
<dbReference type="EMBL" id="CP062983">
    <property type="protein sequence ID" value="QPC82719.1"/>
    <property type="molecule type" value="Genomic_DNA"/>
</dbReference>
<evidence type="ECO:0000313" key="3">
    <source>
        <dbReference type="Proteomes" id="UP000594468"/>
    </source>
</evidence>
<sequence length="262" mass="29204">MDNHATQLTCPNCQTTIPAENINIQKTLALCPNCGVVFNFGEANQPTTTPKIKRRKAKKPESITVTESSGQLDIAYASLGTRSNKIGLGFLMLTVFLVWLILSVLMISEAEYMPALIFSLIFGAAEIVTWLLFLNRTHIILDETDLKSVTRPLSSGNISLNRDDIVDVTYEPTTSMFESATTSSTFSVMAVRYDGQKRLLQSGLQEEYAAYISQELARHIREDRTETAINNLDADRAEYDAGEFIDLDDYDEASQHSSQSNR</sequence>